<evidence type="ECO:0000256" key="4">
    <source>
        <dbReference type="ARBA" id="ARBA00022679"/>
    </source>
</evidence>
<dbReference type="InterPro" id="IPR040557">
    <property type="entry name" value="VIP1_N"/>
</dbReference>
<keyword evidence="4 11" id="KW-0808">Transferase</keyword>
<dbReference type="EMBL" id="GL833133">
    <property type="protein sequence ID" value="EGB06769.1"/>
    <property type="molecule type" value="Genomic_DNA"/>
</dbReference>
<feature type="region of interest" description="Disordered" evidence="12">
    <location>
        <begin position="349"/>
        <end position="379"/>
    </location>
</feature>
<evidence type="ECO:0000256" key="2">
    <source>
        <dbReference type="ARBA" id="ARBA00005609"/>
    </source>
</evidence>
<feature type="domain" description="ATP-grasp" evidence="13">
    <location>
        <begin position="100"/>
        <end position="313"/>
    </location>
</feature>
<comment type="catalytic activity">
    <reaction evidence="8">
        <text>5-diphospho-1D-myo-inositol 1,2,3,4,6-pentakisphosphate + ATP + H(+) = 1,5-bis(diphospho)-1D-myo-inositol 2,3,4,6-tetrakisphosphate + ADP</text>
        <dbReference type="Rhea" id="RHEA:10276"/>
        <dbReference type="ChEBI" id="CHEBI:15378"/>
        <dbReference type="ChEBI" id="CHEBI:30616"/>
        <dbReference type="ChEBI" id="CHEBI:58628"/>
        <dbReference type="ChEBI" id="CHEBI:77983"/>
        <dbReference type="ChEBI" id="CHEBI:456216"/>
        <dbReference type="EC" id="2.7.4.24"/>
    </reaction>
    <physiologicalReaction direction="left-to-right" evidence="8">
        <dbReference type="Rhea" id="RHEA:10277"/>
    </physiologicalReaction>
</comment>
<evidence type="ECO:0000256" key="1">
    <source>
        <dbReference type="ARBA" id="ARBA00004514"/>
    </source>
</evidence>
<dbReference type="SUPFAM" id="SSF53254">
    <property type="entry name" value="Phosphoglycerate mutase-like"/>
    <property type="match status" value="1"/>
</dbReference>
<dbReference type="RefSeq" id="XP_009038517.1">
    <property type="nucleotide sequence ID" value="XM_009040269.1"/>
</dbReference>
<evidence type="ECO:0000256" key="6">
    <source>
        <dbReference type="ARBA" id="ARBA00022777"/>
    </source>
</evidence>
<keyword evidence="5 10" id="KW-0547">Nucleotide-binding</keyword>
<dbReference type="OrthoDB" id="18042at2759"/>
<dbReference type="Gene3D" id="3.30.470.20">
    <property type="entry name" value="ATP-grasp fold, B domain"/>
    <property type="match status" value="1"/>
</dbReference>
<dbReference type="Gene3D" id="3.40.50.1240">
    <property type="entry name" value="Phosphoglycerate mutase-like"/>
    <property type="match status" value="1"/>
</dbReference>
<dbReference type="InterPro" id="IPR000560">
    <property type="entry name" value="His_Pase_clade-2"/>
</dbReference>
<dbReference type="FunFam" id="3.40.50.11950:FF:000002">
    <property type="entry name" value="Inositol hexakisphosphate and diphosphoinositol-pentakisphosphate kinase"/>
    <property type="match status" value="1"/>
</dbReference>
<evidence type="ECO:0000256" key="7">
    <source>
        <dbReference type="ARBA" id="ARBA00022840"/>
    </source>
</evidence>
<dbReference type="GO" id="GO:0033857">
    <property type="term" value="F:5-diphosphoinositol pentakisphosphate 1-kinase activity"/>
    <property type="evidence" value="ECO:0007669"/>
    <property type="project" value="TreeGrafter"/>
</dbReference>
<comment type="function">
    <text evidence="11">Bifunctional inositol kinase that acts in concert with the IP6K kinases to synthesize the diphosphate group-containing inositol pyrophosphates diphosphoinositol pentakisphosphate, PP-InsP5, and bis-diphosphoinositol tetrakisphosphate, (PP)2-InsP4. PP-InsP5 and (PP)2-InsP4, also respectively called InsP7 and InsP8, may regulate a variety of cellular processes, including apoptosis, vesicle trafficking, cytoskeletal dynamics, and exocytosis. Phosphorylates inositol hexakisphosphate (InsP6).</text>
</comment>
<comment type="subcellular location">
    <subcellularLocation>
        <location evidence="1 11">Cytoplasm</location>
        <location evidence="1 11">Cytosol</location>
    </subcellularLocation>
</comment>
<dbReference type="GO" id="GO:0032958">
    <property type="term" value="P:inositol phosphate biosynthetic process"/>
    <property type="evidence" value="ECO:0007669"/>
    <property type="project" value="TreeGrafter"/>
</dbReference>
<dbReference type="CDD" id="cd07061">
    <property type="entry name" value="HP_HAP_like"/>
    <property type="match status" value="1"/>
</dbReference>
<keyword evidence="6 11" id="KW-0418">Kinase</keyword>
<dbReference type="PANTHER" id="PTHR12750">
    <property type="entry name" value="DIPHOSPHOINOSITOL PENTAKISPHOSPHATE KINASE"/>
    <property type="match status" value="1"/>
</dbReference>
<evidence type="ECO:0000256" key="10">
    <source>
        <dbReference type="PROSITE-ProRule" id="PRU00409"/>
    </source>
</evidence>
<comment type="similarity">
    <text evidence="2 11">Belongs to the histidine acid phosphatase family. VIP1 subfamily.</text>
</comment>
<evidence type="ECO:0000259" key="13">
    <source>
        <dbReference type="PROSITE" id="PS50975"/>
    </source>
</evidence>
<dbReference type="InterPro" id="IPR037446">
    <property type="entry name" value="His_Pase_VIP1"/>
</dbReference>
<dbReference type="OMA" id="MEELYIC"/>
<organism evidence="15">
    <name type="scientific">Aureococcus anophagefferens</name>
    <name type="common">Harmful bloom alga</name>
    <dbReference type="NCBI Taxonomy" id="44056"/>
    <lineage>
        <taxon>Eukaryota</taxon>
        <taxon>Sar</taxon>
        <taxon>Stramenopiles</taxon>
        <taxon>Ochrophyta</taxon>
        <taxon>Pelagophyceae</taxon>
        <taxon>Pelagomonadales</taxon>
        <taxon>Pelagomonadaceae</taxon>
        <taxon>Aureococcus</taxon>
    </lineage>
</organism>
<dbReference type="GeneID" id="20222367"/>
<dbReference type="InterPro" id="IPR033379">
    <property type="entry name" value="Acid_Pase_AS"/>
</dbReference>
<evidence type="ECO:0000256" key="12">
    <source>
        <dbReference type="SAM" id="MobiDB-lite"/>
    </source>
</evidence>
<dbReference type="GO" id="GO:0046872">
    <property type="term" value="F:metal ion binding"/>
    <property type="evidence" value="ECO:0007669"/>
    <property type="project" value="InterPro"/>
</dbReference>
<evidence type="ECO:0000256" key="3">
    <source>
        <dbReference type="ARBA" id="ARBA00022490"/>
    </source>
</evidence>
<dbReference type="InterPro" id="IPR011761">
    <property type="entry name" value="ATP-grasp"/>
</dbReference>
<dbReference type="EC" id="2.7.4.24" evidence="11"/>
<dbReference type="InterPro" id="IPR029033">
    <property type="entry name" value="His_PPase_superfam"/>
</dbReference>
<proteinExistence type="inferred from homology"/>
<accession>F0YDM4</accession>
<keyword evidence="3 11" id="KW-0963">Cytoplasm</keyword>
<dbReference type="Pfam" id="PF00328">
    <property type="entry name" value="His_Phos_2"/>
    <property type="match status" value="1"/>
</dbReference>
<evidence type="ECO:0000313" key="14">
    <source>
        <dbReference type="EMBL" id="EGB06769.1"/>
    </source>
</evidence>
<dbReference type="PROSITE" id="PS00616">
    <property type="entry name" value="HIS_ACID_PHOSPHAT_1"/>
    <property type="match status" value="1"/>
</dbReference>
<dbReference type="AlphaFoldDB" id="F0YDM4"/>
<dbReference type="PROSITE" id="PS50975">
    <property type="entry name" value="ATP_GRASP"/>
    <property type="match status" value="1"/>
</dbReference>
<name>F0YDM4_AURAN</name>
<dbReference type="FunFam" id="3.30.470.20:FF:000003">
    <property type="entry name" value="Inositol hexakisphosphate and diphosphoinositol-pentakisphosphate kinase"/>
    <property type="match status" value="1"/>
</dbReference>
<dbReference type="PANTHER" id="PTHR12750:SF9">
    <property type="entry name" value="INOSITOL HEXAKISPHOSPHATE AND DIPHOSPHOINOSITOL-PENTAKISPHOSPHATE KINASE"/>
    <property type="match status" value="1"/>
</dbReference>
<dbReference type="Proteomes" id="UP000002729">
    <property type="component" value="Unassembled WGS sequence"/>
</dbReference>
<evidence type="ECO:0000256" key="9">
    <source>
        <dbReference type="ARBA" id="ARBA00034629"/>
    </source>
</evidence>
<evidence type="ECO:0000256" key="8">
    <source>
        <dbReference type="ARBA" id="ARBA00033696"/>
    </source>
</evidence>
<evidence type="ECO:0000256" key="11">
    <source>
        <dbReference type="RuleBase" id="RU365032"/>
    </source>
</evidence>
<dbReference type="KEGG" id="aaf:AURANDRAFT_54159"/>
<evidence type="ECO:0000313" key="15">
    <source>
        <dbReference type="Proteomes" id="UP000002729"/>
    </source>
</evidence>
<dbReference type="SUPFAM" id="SSF56059">
    <property type="entry name" value="Glutathione synthetase ATP-binding domain-like"/>
    <property type="match status" value="1"/>
</dbReference>
<sequence length="773" mass="85164">MSSRKAIVLGVCAMEKKTASKPMQEILGRLPAQVFKIVVFDERTILEEPVERWPVCECLIAFHSKGFPLGKAIDYATLRKPFVVNDLKRQYALQDRRSVYETLVKAGVPTPRYVAMSRDSEEAQTLEEYDDYIVVNGIKMEKPFVEKPVDADDHNINIYYPMSAGGGCKRLFRKIGNQSSQYHAEENRVRRDGSFLYEEFVDTQGTDVKVYSVGPYYGHAEARKSPALDGIVMRDAGGKELRYPVILSWIEKDIAFKIYHAFKQTVCGFDILRTHDGRNLVCDVNGWSFVKKSRKYYDDCAALLAEHMEHRRAAAHAFRPPGNADAEYGASDFSDDGLALCASADNKEQNAHSWTGAPPNIGQLKEKPPKQKPKSSTSAMRELRCVIAVVRHGDRTPKRKLKVKTSAPPLVALHRERAKSAKKEVKIKESKDLKAFADLLGDVLASADGASKTGKNLAKLADVLRSHIGHAGGAETPTALNMALFSGCKLQVKPSAWSGDDQKDVSEVMLVLKWGGVLTELGVEHATALGAHFRRHVYPASEDGAGLCAGLLRLHATFRHDLKIRTSDEGRVMKTGAAFTKGLLELEGDISPILVSLIHRGRSDVNMLDRAGNHEAQELLARAKAHVERTFQVDVDLAGDDSGDDDAAGSASARGAARRCIAPDGPDSVLRALKALGNPRRALDALYDLVDGLVAAVEAHFGHDCALTLYMGETFRVWLDSGRHKRAKCPTSKAPSSAVFHSFRLILGRAIIPRNGLSPWVLFPERARAEHSR</sequence>
<dbReference type="GO" id="GO:0005524">
    <property type="term" value="F:ATP binding"/>
    <property type="evidence" value="ECO:0007669"/>
    <property type="project" value="UniProtKB-UniRule"/>
</dbReference>
<keyword evidence="7 10" id="KW-0067">ATP-binding</keyword>
<dbReference type="Pfam" id="PF18086">
    <property type="entry name" value="PPIP5K2_N"/>
    <property type="match status" value="1"/>
</dbReference>
<dbReference type="GO" id="GO:0052723">
    <property type="term" value="F:inositol hexakisphosphate 1-kinase activity"/>
    <property type="evidence" value="ECO:0007669"/>
    <property type="project" value="RHEA"/>
</dbReference>
<evidence type="ECO:0000256" key="5">
    <source>
        <dbReference type="ARBA" id="ARBA00022741"/>
    </source>
</evidence>
<comment type="catalytic activity">
    <reaction evidence="9">
        <text>1D-myo-inositol hexakisphosphate + ATP = 1-diphospho-1D-myo-inositol 2,3,4,5,6-pentakisphosphate + ADP</text>
        <dbReference type="Rhea" id="RHEA:37459"/>
        <dbReference type="ChEBI" id="CHEBI:30616"/>
        <dbReference type="ChEBI" id="CHEBI:58130"/>
        <dbReference type="ChEBI" id="CHEBI:74946"/>
        <dbReference type="ChEBI" id="CHEBI:456216"/>
        <dbReference type="EC" id="2.7.4.24"/>
    </reaction>
    <physiologicalReaction direction="left-to-right" evidence="9">
        <dbReference type="Rhea" id="RHEA:37460"/>
    </physiologicalReaction>
</comment>
<dbReference type="Gene3D" id="3.40.50.11950">
    <property type="match status" value="1"/>
</dbReference>
<protein>
    <recommendedName>
        <fullName evidence="11">Inositol hexakisphosphate and diphosphoinositol-pentakisphosphate kinase</fullName>
        <ecNumber evidence="11">2.7.4.24</ecNumber>
    </recommendedName>
</protein>
<dbReference type="GO" id="GO:0005829">
    <property type="term" value="C:cytosol"/>
    <property type="evidence" value="ECO:0007669"/>
    <property type="project" value="UniProtKB-SubCell"/>
</dbReference>
<dbReference type="GO" id="GO:0006020">
    <property type="term" value="P:inositol metabolic process"/>
    <property type="evidence" value="ECO:0007669"/>
    <property type="project" value="TreeGrafter"/>
</dbReference>
<dbReference type="InParanoid" id="F0YDM4"/>
<dbReference type="eggNOG" id="KOG1057">
    <property type="taxonomic scope" value="Eukaryota"/>
</dbReference>
<reference evidence="14 15" key="1">
    <citation type="journal article" date="2011" name="Proc. Natl. Acad. Sci. U.S.A.">
        <title>Niche of harmful alga Aureococcus anophagefferens revealed through ecogenomics.</title>
        <authorList>
            <person name="Gobler C.J."/>
            <person name="Berry D.L."/>
            <person name="Dyhrman S.T."/>
            <person name="Wilhelm S.W."/>
            <person name="Salamov A."/>
            <person name="Lobanov A.V."/>
            <person name="Zhang Y."/>
            <person name="Collier J.L."/>
            <person name="Wurch L.L."/>
            <person name="Kustka A.B."/>
            <person name="Dill B.D."/>
            <person name="Shah M."/>
            <person name="VerBerkmoes N.C."/>
            <person name="Kuo A."/>
            <person name="Terry A."/>
            <person name="Pangilinan J."/>
            <person name="Lindquist E.A."/>
            <person name="Lucas S."/>
            <person name="Paulsen I.T."/>
            <person name="Hattenrath-Lehmann T.K."/>
            <person name="Talmage S.C."/>
            <person name="Walker E.A."/>
            <person name="Koch F."/>
            <person name="Burson A.M."/>
            <person name="Marcoval M.A."/>
            <person name="Tang Y.Z."/>
            <person name="Lecleir G.R."/>
            <person name="Coyne K.J."/>
            <person name="Berg G.M."/>
            <person name="Bertrand E.M."/>
            <person name="Saito M.A."/>
            <person name="Gladyshev V.N."/>
            <person name="Grigoriev I.V."/>
        </authorList>
    </citation>
    <scope>NUCLEOTIDE SEQUENCE [LARGE SCALE GENOMIC DNA]</scope>
    <source>
        <strain evidence="15">CCMP 1984</strain>
    </source>
</reference>
<gene>
    <name evidence="14" type="primary">ACP1</name>
    <name evidence="14" type="ORF">AURANDRAFT_54159</name>
</gene>
<keyword evidence="15" id="KW-1185">Reference proteome</keyword>